<dbReference type="NCBIfam" id="TIGR01128">
    <property type="entry name" value="holA"/>
    <property type="match status" value="1"/>
</dbReference>
<gene>
    <name evidence="12" type="ORF">H4O21_16970</name>
</gene>
<accession>A0A839ITK8</accession>
<keyword evidence="3" id="KW-0808">Transferase</keyword>
<comment type="similarity">
    <text evidence="7">Belongs to the DNA polymerase HolA subunit family.</text>
</comment>
<dbReference type="EMBL" id="JACJFM010000026">
    <property type="protein sequence ID" value="MBB1488298.1"/>
    <property type="molecule type" value="Genomic_DNA"/>
</dbReference>
<dbReference type="Proteomes" id="UP000565262">
    <property type="component" value="Unassembled WGS sequence"/>
</dbReference>
<dbReference type="InterPro" id="IPR027417">
    <property type="entry name" value="P-loop_NTPase"/>
</dbReference>
<evidence type="ECO:0000259" key="10">
    <source>
        <dbReference type="Pfam" id="PF06144"/>
    </source>
</evidence>
<feature type="domain" description="DNA polymerase III subunit delta C-terminal" evidence="11">
    <location>
        <begin position="220"/>
        <end position="337"/>
    </location>
</feature>
<evidence type="ECO:0000256" key="9">
    <source>
        <dbReference type="NCBIfam" id="TIGR01128"/>
    </source>
</evidence>
<dbReference type="GO" id="GO:0009360">
    <property type="term" value="C:DNA polymerase III complex"/>
    <property type="evidence" value="ECO:0007669"/>
    <property type="project" value="UniProtKB-UniRule"/>
</dbReference>
<dbReference type="AlphaFoldDB" id="A0A839ITK8"/>
<dbReference type="EC" id="2.7.7.7" evidence="1 9"/>
<dbReference type="SUPFAM" id="SSF52540">
    <property type="entry name" value="P-loop containing nucleoside triphosphate hydrolases"/>
    <property type="match status" value="1"/>
</dbReference>
<keyword evidence="6" id="KW-0239">DNA-directed DNA polymerase</keyword>
<dbReference type="Gene3D" id="3.40.50.300">
    <property type="entry name" value="P-loop containing nucleotide triphosphate hydrolases"/>
    <property type="match status" value="1"/>
</dbReference>
<dbReference type="Pfam" id="PF14840">
    <property type="entry name" value="DNA_pol3_delt_C"/>
    <property type="match status" value="1"/>
</dbReference>
<keyword evidence="5" id="KW-0235">DNA replication</keyword>
<dbReference type="InterPro" id="IPR032780">
    <property type="entry name" value="DNA_pol3_delt_C"/>
</dbReference>
<dbReference type="GO" id="GO:0006261">
    <property type="term" value="P:DNA-templated DNA replication"/>
    <property type="evidence" value="ECO:0007669"/>
    <property type="project" value="TreeGrafter"/>
</dbReference>
<dbReference type="CDD" id="cd18138">
    <property type="entry name" value="HLD_clamp_pol_III_delta"/>
    <property type="match status" value="1"/>
</dbReference>
<comment type="caution">
    <text evidence="12">The sequence shown here is derived from an EMBL/GenBank/DDBJ whole genome shotgun (WGS) entry which is preliminary data.</text>
</comment>
<dbReference type="Pfam" id="PF06144">
    <property type="entry name" value="DNA_pol3_delta"/>
    <property type="match status" value="1"/>
</dbReference>
<evidence type="ECO:0000256" key="3">
    <source>
        <dbReference type="ARBA" id="ARBA00022679"/>
    </source>
</evidence>
<dbReference type="InterPro" id="IPR008921">
    <property type="entry name" value="DNA_pol3_clamp-load_cplx_C"/>
</dbReference>
<reference evidence="12 13" key="1">
    <citation type="submission" date="2020-08" db="EMBL/GenBank/DDBJ databases">
        <title>Oceanospirillum sp. nov. isolated from marine sediment.</title>
        <authorList>
            <person name="Ji X."/>
        </authorList>
    </citation>
    <scope>NUCLEOTIDE SEQUENCE [LARGE SCALE GENOMIC DNA]</scope>
    <source>
        <strain evidence="12 13">D5</strain>
    </source>
</reference>
<evidence type="ECO:0000256" key="1">
    <source>
        <dbReference type="ARBA" id="ARBA00012417"/>
    </source>
</evidence>
<keyword evidence="13" id="KW-1185">Reference proteome</keyword>
<dbReference type="Gene3D" id="1.10.8.60">
    <property type="match status" value="1"/>
</dbReference>
<dbReference type="GO" id="GO:0003887">
    <property type="term" value="F:DNA-directed DNA polymerase activity"/>
    <property type="evidence" value="ECO:0007669"/>
    <property type="project" value="UniProtKB-UniRule"/>
</dbReference>
<sequence length="346" mass="38761">MKVFADKLPEQLQSGMKAIYFVAGDEPLQMREACDAVRAATRAIGAEEREVHHVDSSFRWSTLHDASASMSLFSSHKLIELHLPSGKPGQEGSQALQAYAKTISDNKGRSDNTLLIISGKLEGSATNSKWFKALDAVGVYVPVWPVDAQRLPGWITHRLRKAGFQSTPEAVSLLAQRVEGNLLACDQDIEKLRLLYPNQNHLDDQAILNAVHDSSRFDVFTLTDALLQANPVRTSRILAGLQGEGVEPPILLWGITRELRQLITLKHRTDQGQSFDRICRELRIWDKRKPLYQKALNTHSAKKLHTLLMQAEQADRCIKGLEQGNTWFLLNQLCLAFSGFKALPQH</sequence>
<comment type="catalytic activity">
    <reaction evidence="8">
        <text>DNA(n) + a 2'-deoxyribonucleoside 5'-triphosphate = DNA(n+1) + diphosphate</text>
        <dbReference type="Rhea" id="RHEA:22508"/>
        <dbReference type="Rhea" id="RHEA-COMP:17339"/>
        <dbReference type="Rhea" id="RHEA-COMP:17340"/>
        <dbReference type="ChEBI" id="CHEBI:33019"/>
        <dbReference type="ChEBI" id="CHEBI:61560"/>
        <dbReference type="ChEBI" id="CHEBI:173112"/>
        <dbReference type="EC" id="2.7.7.7"/>
    </reaction>
</comment>
<evidence type="ECO:0000256" key="7">
    <source>
        <dbReference type="ARBA" id="ARBA00034754"/>
    </source>
</evidence>
<evidence type="ECO:0000256" key="5">
    <source>
        <dbReference type="ARBA" id="ARBA00022705"/>
    </source>
</evidence>
<protein>
    <recommendedName>
        <fullName evidence="2 9">DNA polymerase III subunit delta</fullName>
        <ecNumber evidence="1 9">2.7.7.7</ecNumber>
    </recommendedName>
</protein>
<dbReference type="PANTHER" id="PTHR34388">
    <property type="entry name" value="DNA POLYMERASE III SUBUNIT DELTA"/>
    <property type="match status" value="1"/>
</dbReference>
<evidence type="ECO:0000259" key="11">
    <source>
        <dbReference type="Pfam" id="PF14840"/>
    </source>
</evidence>
<dbReference type="GO" id="GO:0003677">
    <property type="term" value="F:DNA binding"/>
    <property type="evidence" value="ECO:0007669"/>
    <property type="project" value="InterPro"/>
</dbReference>
<feature type="domain" description="DNA polymerase III delta N-terminal" evidence="10">
    <location>
        <begin position="20"/>
        <end position="139"/>
    </location>
</feature>
<keyword evidence="4" id="KW-0548">Nucleotidyltransferase</keyword>
<evidence type="ECO:0000256" key="2">
    <source>
        <dbReference type="ARBA" id="ARBA00017703"/>
    </source>
</evidence>
<dbReference type="InterPro" id="IPR010372">
    <property type="entry name" value="DNA_pol3_delta_N"/>
</dbReference>
<dbReference type="Gene3D" id="1.20.272.10">
    <property type="match status" value="1"/>
</dbReference>
<evidence type="ECO:0000313" key="12">
    <source>
        <dbReference type="EMBL" id="MBB1488298.1"/>
    </source>
</evidence>
<evidence type="ECO:0000256" key="8">
    <source>
        <dbReference type="ARBA" id="ARBA00049244"/>
    </source>
</evidence>
<dbReference type="InterPro" id="IPR005790">
    <property type="entry name" value="DNA_polIII_delta"/>
</dbReference>
<dbReference type="SUPFAM" id="SSF48019">
    <property type="entry name" value="post-AAA+ oligomerization domain-like"/>
    <property type="match status" value="1"/>
</dbReference>
<evidence type="ECO:0000256" key="6">
    <source>
        <dbReference type="ARBA" id="ARBA00022932"/>
    </source>
</evidence>
<name>A0A839ITK8_9GAMM</name>
<dbReference type="RefSeq" id="WP_182810067.1">
    <property type="nucleotide sequence ID" value="NZ_JACJFM010000026.1"/>
</dbReference>
<evidence type="ECO:0000313" key="13">
    <source>
        <dbReference type="Proteomes" id="UP000565262"/>
    </source>
</evidence>
<dbReference type="PANTHER" id="PTHR34388:SF1">
    <property type="entry name" value="DNA POLYMERASE III SUBUNIT DELTA"/>
    <property type="match status" value="1"/>
</dbReference>
<evidence type="ECO:0000256" key="4">
    <source>
        <dbReference type="ARBA" id="ARBA00022695"/>
    </source>
</evidence>
<organism evidence="12 13">
    <name type="scientific">Oceanospirillum sediminis</name>
    <dbReference type="NCBI Taxonomy" id="2760088"/>
    <lineage>
        <taxon>Bacteria</taxon>
        <taxon>Pseudomonadati</taxon>
        <taxon>Pseudomonadota</taxon>
        <taxon>Gammaproteobacteria</taxon>
        <taxon>Oceanospirillales</taxon>
        <taxon>Oceanospirillaceae</taxon>
        <taxon>Oceanospirillum</taxon>
    </lineage>
</organism>
<proteinExistence type="inferred from homology"/>